<evidence type="ECO:0000313" key="1">
    <source>
        <dbReference type="EMBL" id="KYG78210.1"/>
    </source>
</evidence>
<dbReference type="OrthoDB" id="670226at2"/>
<dbReference type="AlphaFoldDB" id="A0A150XHK4"/>
<dbReference type="EMBL" id="LRPC01000001">
    <property type="protein sequence ID" value="KYG78210.1"/>
    <property type="molecule type" value="Genomic_DNA"/>
</dbReference>
<dbReference type="Proteomes" id="UP000075606">
    <property type="component" value="Unassembled WGS sequence"/>
</dbReference>
<protein>
    <submittedName>
        <fullName evidence="1">Uncharacterized protein</fullName>
    </submittedName>
</protein>
<dbReference type="STRING" id="333140.AWW68_05435"/>
<proteinExistence type="predicted"/>
<dbReference type="RefSeq" id="WP_157717540.1">
    <property type="nucleotide sequence ID" value="NZ_CP139724.1"/>
</dbReference>
<gene>
    <name evidence="1" type="ORF">AWW68_05435</name>
</gene>
<name>A0A150XHK4_9BACT</name>
<keyword evidence="2" id="KW-1185">Reference proteome</keyword>
<sequence>MSKHIKFYPLIFLILSAHGCSQRLIDEQVIFWDDYEQNSRPIIGTDSSFYIFHNSAERYFEFNDSRNLGRFERGGITLNLGGIPEHDYIRVSFDLYIHDKWEGDGERGNGEDVFIMNIDSSTLYFSSIINTKCQSQDCEAIQSFPDIINIRHNPENAEVKDASLPGVCHFKGERGGSKLIEIARQYPHGSSDLRLNIAADIKDAGPDLCLKSWSIDNLKVTIVELPEI</sequence>
<reference evidence="1 2" key="1">
    <citation type="submission" date="2016-01" db="EMBL/GenBank/DDBJ databases">
        <title>Genome sequencing of Roseivirga spongicola UST030701-084.</title>
        <authorList>
            <person name="Selvaratnam C."/>
            <person name="Thevarajoo S."/>
            <person name="Goh K.M."/>
            <person name="Ee R."/>
            <person name="Chan K.-G."/>
            <person name="Chong C.S."/>
        </authorList>
    </citation>
    <scope>NUCLEOTIDE SEQUENCE [LARGE SCALE GENOMIC DNA]</scope>
    <source>
        <strain evidence="1 2">UST030701-084</strain>
    </source>
</reference>
<evidence type="ECO:0000313" key="2">
    <source>
        <dbReference type="Proteomes" id="UP000075606"/>
    </source>
</evidence>
<comment type="caution">
    <text evidence="1">The sequence shown here is derived from an EMBL/GenBank/DDBJ whole genome shotgun (WGS) entry which is preliminary data.</text>
</comment>
<accession>A0A150XHK4</accession>
<organism evidence="1 2">
    <name type="scientific">Roseivirga spongicola</name>
    <dbReference type="NCBI Taxonomy" id="333140"/>
    <lineage>
        <taxon>Bacteria</taxon>
        <taxon>Pseudomonadati</taxon>
        <taxon>Bacteroidota</taxon>
        <taxon>Cytophagia</taxon>
        <taxon>Cytophagales</taxon>
        <taxon>Roseivirgaceae</taxon>
        <taxon>Roseivirga</taxon>
    </lineage>
</organism>